<dbReference type="GO" id="GO:0006564">
    <property type="term" value="P:L-serine biosynthetic process"/>
    <property type="evidence" value="ECO:0007669"/>
    <property type="project" value="UniProtKB-KW"/>
</dbReference>
<evidence type="ECO:0000313" key="9">
    <source>
        <dbReference type="EMBL" id="TYT61684.1"/>
    </source>
</evidence>
<dbReference type="Gene3D" id="3.40.50.1000">
    <property type="entry name" value="HAD superfamily/HAD-like"/>
    <property type="match status" value="1"/>
</dbReference>
<dbReference type="InterPro" id="IPR023214">
    <property type="entry name" value="HAD_sf"/>
</dbReference>
<organism evidence="9 10">
    <name type="scientific">Natrialba swarupiae</name>
    <dbReference type="NCBI Taxonomy" id="2448032"/>
    <lineage>
        <taxon>Archaea</taxon>
        <taxon>Methanobacteriati</taxon>
        <taxon>Methanobacteriota</taxon>
        <taxon>Stenosarchaea group</taxon>
        <taxon>Halobacteria</taxon>
        <taxon>Halobacteriales</taxon>
        <taxon>Natrialbaceae</taxon>
        <taxon>Natrialba</taxon>
    </lineage>
</organism>
<dbReference type="SUPFAM" id="SSF56784">
    <property type="entry name" value="HAD-like"/>
    <property type="match status" value="1"/>
</dbReference>
<name>A0A5D5AKH5_9EURY</name>
<evidence type="ECO:0000256" key="4">
    <source>
        <dbReference type="ARBA" id="ARBA00022605"/>
    </source>
</evidence>
<evidence type="ECO:0000256" key="1">
    <source>
        <dbReference type="ARBA" id="ARBA00001946"/>
    </source>
</evidence>
<dbReference type="InterPro" id="IPR036412">
    <property type="entry name" value="HAD-like_sf"/>
</dbReference>
<keyword evidence="5" id="KW-0479">Metal-binding</keyword>
<dbReference type="NCBIfam" id="TIGR01488">
    <property type="entry name" value="HAD-SF-IB"/>
    <property type="match status" value="1"/>
</dbReference>
<dbReference type="Pfam" id="PF12710">
    <property type="entry name" value="HAD"/>
    <property type="match status" value="1"/>
</dbReference>
<dbReference type="InterPro" id="IPR050582">
    <property type="entry name" value="HAD-like_SerB"/>
</dbReference>
<evidence type="ECO:0000256" key="5">
    <source>
        <dbReference type="ARBA" id="ARBA00022723"/>
    </source>
</evidence>
<evidence type="ECO:0000313" key="10">
    <source>
        <dbReference type="Proteomes" id="UP000324104"/>
    </source>
</evidence>
<comment type="caution">
    <text evidence="9">The sequence shown here is derived from an EMBL/GenBank/DDBJ whole genome shotgun (WGS) entry which is preliminary data.</text>
</comment>
<dbReference type="AlphaFoldDB" id="A0A5D5AKH5"/>
<evidence type="ECO:0000256" key="2">
    <source>
        <dbReference type="ARBA" id="ARBA00005135"/>
    </source>
</evidence>
<sequence>MTNRTIVDSPDVSFPEASTWGTNPRPELAVFDFDGTLVDQRGGWLLLQELFGTREQGKRLTERYREDELTFAEWCDENAALLDGRGVKKTHIDRAASAVKLTRGAGELLETISDANVPFGTVSAGVTNLQDVLSKFEPAFVRGNEIRFDDSGSITGVDAGVGPNEKDDVLERICRDREITTTDVFYVGDSHTDEEAFEVAGTSVLFDPDDRIDDGVSETVDAVVDTRDLRLVERLFVTAVGR</sequence>
<keyword evidence="10" id="KW-1185">Reference proteome</keyword>
<accession>A0A5D5AKH5</accession>
<dbReference type="Proteomes" id="UP000324104">
    <property type="component" value="Unassembled WGS sequence"/>
</dbReference>
<dbReference type="GO" id="GO:0036424">
    <property type="term" value="F:L-phosphoserine phosphatase activity"/>
    <property type="evidence" value="ECO:0007669"/>
    <property type="project" value="TreeGrafter"/>
</dbReference>
<keyword evidence="4" id="KW-0028">Amino-acid biosynthesis</keyword>
<evidence type="ECO:0000256" key="7">
    <source>
        <dbReference type="ARBA" id="ARBA00022842"/>
    </source>
</evidence>
<gene>
    <name evidence="9" type="ORF">FYC77_12515</name>
</gene>
<dbReference type="GO" id="GO:0005737">
    <property type="term" value="C:cytoplasm"/>
    <property type="evidence" value="ECO:0007669"/>
    <property type="project" value="TreeGrafter"/>
</dbReference>
<dbReference type="EC" id="3.1.3.3" evidence="3"/>
<comment type="cofactor">
    <cofactor evidence="1">
        <name>Mg(2+)</name>
        <dbReference type="ChEBI" id="CHEBI:18420"/>
    </cofactor>
</comment>
<dbReference type="EMBL" id="VTAW01000015">
    <property type="protein sequence ID" value="TYT61684.1"/>
    <property type="molecule type" value="Genomic_DNA"/>
</dbReference>
<dbReference type="PANTHER" id="PTHR43344">
    <property type="entry name" value="PHOSPHOSERINE PHOSPHATASE"/>
    <property type="match status" value="1"/>
</dbReference>
<comment type="pathway">
    <text evidence="2">Amino-acid biosynthesis; L-serine biosynthesis; L-serine from 3-phospho-D-glycerate: step 3/3.</text>
</comment>
<keyword evidence="8" id="KW-0718">Serine biosynthesis</keyword>
<dbReference type="RefSeq" id="WP_149081833.1">
    <property type="nucleotide sequence ID" value="NZ_VTAW01000015.1"/>
</dbReference>
<protein>
    <recommendedName>
        <fullName evidence="3">phosphoserine phosphatase</fullName>
        <ecNumber evidence="3">3.1.3.3</ecNumber>
    </recommendedName>
</protein>
<keyword evidence="7" id="KW-0460">Magnesium</keyword>
<evidence type="ECO:0000256" key="3">
    <source>
        <dbReference type="ARBA" id="ARBA00012640"/>
    </source>
</evidence>
<evidence type="ECO:0000256" key="6">
    <source>
        <dbReference type="ARBA" id="ARBA00022801"/>
    </source>
</evidence>
<dbReference type="GO" id="GO:0000287">
    <property type="term" value="F:magnesium ion binding"/>
    <property type="evidence" value="ECO:0007669"/>
    <property type="project" value="TreeGrafter"/>
</dbReference>
<proteinExistence type="predicted"/>
<reference evidence="9 10" key="1">
    <citation type="submission" date="2019-08" db="EMBL/GenBank/DDBJ databases">
        <title>Archaea genome.</title>
        <authorList>
            <person name="Kajale S."/>
            <person name="Shouche Y."/>
            <person name="Deshpande N."/>
            <person name="Sharma A."/>
        </authorList>
    </citation>
    <scope>NUCLEOTIDE SEQUENCE [LARGE SCALE GENOMIC DNA]</scope>
    <source>
        <strain evidence="9 10">ESP3B_9</strain>
    </source>
</reference>
<keyword evidence="6" id="KW-0378">Hydrolase</keyword>
<dbReference type="PANTHER" id="PTHR43344:SF2">
    <property type="entry name" value="PHOSPHOSERINE PHOSPHATASE"/>
    <property type="match status" value="1"/>
</dbReference>
<evidence type="ECO:0000256" key="8">
    <source>
        <dbReference type="ARBA" id="ARBA00023299"/>
    </source>
</evidence>